<evidence type="ECO:0000313" key="3">
    <source>
        <dbReference type="Proteomes" id="UP000694404"/>
    </source>
</evidence>
<protein>
    <submittedName>
        <fullName evidence="2">Uncharacterized protein</fullName>
    </submittedName>
</protein>
<feature type="region of interest" description="Disordered" evidence="1">
    <location>
        <begin position="1"/>
        <end position="39"/>
    </location>
</feature>
<keyword evidence="3" id="KW-1185">Reference proteome</keyword>
<evidence type="ECO:0000256" key="1">
    <source>
        <dbReference type="SAM" id="MobiDB-lite"/>
    </source>
</evidence>
<name>A0A8C0HFE9_CHEAB</name>
<proteinExistence type="predicted"/>
<dbReference type="Ensembl" id="ENSCABT00000024365.1">
    <property type="protein sequence ID" value="ENSCABP00000022239.1"/>
    <property type="gene ID" value="ENSCABG00000016387.1"/>
</dbReference>
<dbReference type="AlphaFoldDB" id="A0A8C0HFE9"/>
<sequence length="126" mass="13295">MEGTKHCSPKCPHPSPCSQPHSFSAPLPKDVSPSPAPTPNKMAIVSTLLRAPQTWGGLVTQCQELKRGAEGPGFCPASASASHSLCDLGQGLSCRMGLISSLELSCPWLKIAVRVKMVILLELFSA</sequence>
<evidence type="ECO:0000313" key="2">
    <source>
        <dbReference type="Ensembl" id="ENSCABP00000022239.1"/>
    </source>
</evidence>
<organism evidence="2 3">
    <name type="scientific">Chelonoidis abingdonii</name>
    <name type="common">Abingdon island giant tortoise</name>
    <name type="synonym">Testudo abingdonii</name>
    <dbReference type="NCBI Taxonomy" id="106734"/>
    <lineage>
        <taxon>Eukaryota</taxon>
        <taxon>Metazoa</taxon>
        <taxon>Chordata</taxon>
        <taxon>Craniata</taxon>
        <taxon>Vertebrata</taxon>
        <taxon>Euteleostomi</taxon>
        <taxon>Archelosauria</taxon>
        <taxon>Testudinata</taxon>
        <taxon>Testudines</taxon>
        <taxon>Cryptodira</taxon>
        <taxon>Durocryptodira</taxon>
        <taxon>Testudinoidea</taxon>
        <taxon>Testudinidae</taxon>
        <taxon>Chelonoidis</taxon>
    </lineage>
</organism>
<accession>A0A8C0HFE9</accession>
<reference evidence="2" key="2">
    <citation type="submission" date="2025-09" db="UniProtKB">
        <authorList>
            <consortium name="Ensembl"/>
        </authorList>
    </citation>
    <scope>IDENTIFICATION</scope>
</reference>
<dbReference type="Proteomes" id="UP000694404">
    <property type="component" value="Unplaced"/>
</dbReference>
<reference evidence="2" key="1">
    <citation type="submission" date="2025-08" db="UniProtKB">
        <authorList>
            <consortium name="Ensembl"/>
        </authorList>
    </citation>
    <scope>IDENTIFICATION</scope>
</reference>